<dbReference type="InterPro" id="IPR043519">
    <property type="entry name" value="NT_sf"/>
</dbReference>
<evidence type="ECO:0000313" key="1">
    <source>
        <dbReference type="EMBL" id="WWP21061.1"/>
    </source>
</evidence>
<organism evidence="1 2">
    <name type="scientific">Paenibacillus amylolyticus</name>
    <dbReference type="NCBI Taxonomy" id="1451"/>
    <lineage>
        <taxon>Bacteria</taxon>
        <taxon>Bacillati</taxon>
        <taxon>Bacillota</taxon>
        <taxon>Bacilli</taxon>
        <taxon>Bacillales</taxon>
        <taxon>Paenibacillaceae</taxon>
        <taxon>Paenibacillus</taxon>
    </lineage>
</organism>
<protein>
    <submittedName>
        <fullName evidence="1">GrpB family protein</fullName>
    </submittedName>
</protein>
<dbReference type="PANTHER" id="PTHR34822">
    <property type="entry name" value="GRPB DOMAIN PROTEIN (AFU_ORTHOLOGUE AFUA_1G01530)"/>
    <property type="match status" value="1"/>
</dbReference>
<name>A0ABD8AU37_PAEAM</name>
<accession>A0ABD8AU37</accession>
<dbReference type="Pfam" id="PF04229">
    <property type="entry name" value="GrpB"/>
    <property type="match status" value="1"/>
</dbReference>
<dbReference type="InterPro" id="IPR007344">
    <property type="entry name" value="GrpB/CoaE"/>
</dbReference>
<reference evidence="1 2" key="1">
    <citation type="submission" date="2024-02" db="EMBL/GenBank/DDBJ databases">
        <title>Complete sequences of two Paenibacillus sp. strains and one Lysinibacillus strain isolated from the environment on STAA medium highlight biotechnological potential.</title>
        <authorList>
            <person name="Attere S.A."/>
            <person name="Piche L.C."/>
            <person name="Intertaglia L."/>
            <person name="Lami R."/>
            <person name="Charette S.J."/>
            <person name="Vincent A.T."/>
        </authorList>
    </citation>
    <scope>NUCLEOTIDE SEQUENCE [LARGE SCALE GENOMIC DNA]</scope>
    <source>
        <strain evidence="1 2">Y5S-7</strain>
    </source>
</reference>
<dbReference type="EMBL" id="CP145892">
    <property type="protein sequence ID" value="WWP21061.1"/>
    <property type="molecule type" value="Genomic_DNA"/>
</dbReference>
<dbReference type="AlphaFoldDB" id="A0ABD8AU37"/>
<dbReference type="SUPFAM" id="SSF81301">
    <property type="entry name" value="Nucleotidyltransferase"/>
    <property type="match status" value="1"/>
</dbReference>
<sequence length="183" mass="21489">MKDPLQPENWPAWATESVEIASANPNWDTQAQDEIRQLKRLLQQFNIQQFEHIGSTSIPGLPAKPIIDLMAEVQSWDDMDLIADQLNPLGWNYVPPELDGREYRRFWVRVKDGKRAVHLHLMRPGEERWDRQIRFRDVLRKRPDLVEAYAVLKTKLADENKEDRESYTVAKTQFILQVLDEGV</sequence>
<dbReference type="GeneID" id="93474276"/>
<proteinExistence type="predicted"/>
<dbReference type="Proteomes" id="UP001364764">
    <property type="component" value="Chromosome"/>
</dbReference>
<dbReference type="Gene3D" id="3.30.460.10">
    <property type="entry name" value="Beta Polymerase, domain 2"/>
    <property type="match status" value="1"/>
</dbReference>
<gene>
    <name evidence="1" type="ORF">V6668_02385</name>
</gene>
<dbReference type="RefSeq" id="WP_338707631.1">
    <property type="nucleotide sequence ID" value="NZ_CP145892.1"/>
</dbReference>
<dbReference type="PANTHER" id="PTHR34822:SF1">
    <property type="entry name" value="GRPB FAMILY PROTEIN"/>
    <property type="match status" value="1"/>
</dbReference>
<evidence type="ECO:0000313" key="2">
    <source>
        <dbReference type="Proteomes" id="UP001364764"/>
    </source>
</evidence>